<dbReference type="SUPFAM" id="SSF56219">
    <property type="entry name" value="DNase I-like"/>
    <property type="match status" value="1"/>
</dbReference>
<gene>
    <name evidence="1" type="ORF">N1851_010943</name>
</gene>
<accession>A0AA47MXW2</accession>
<dbReference type="InterPro" id="IPR036691">
    <property type="entry name" value="Endo/exonu/phosph_ase_sf"/>
</dbReference>
<evidence type="ECO:0000313" key="2">
    <source>
        <dbReference type="Proteomes" id="UP001174136"/>
    </source>
</evidence>
<evidence type="ECO:0008006" key="3">
    <source>
        <dbReference type="Google" id="ProtNLM"/>
    </source>
</evidence>
<evidence type="ECO:0000313" key="1">
    <source>
        <dbReference type="EMBL" id="KAK0148708.1"/>
    </source>
</evidence>
<dbReference type="PANTHER" id="PTHR46670">
    <property type="entry name" value="ENDO/EXONUCLEASE/PHOSPHATASE DOMAIN-CONTAINING PROTEIN"/>
    <property type="match status" value="1"/>
</dbReference>
<dbReference type="Gene3D" id="3.60.10.10">
    <property type="entry name" value="Endonuclease/exonuclease/phosphatase"/>
    <property type="match status" value="1"/>
</dbReference>
<proteinExistence type="predicted"/>
<dbReference type="PANTHER" id="PTHR46670:SF3">
    <property type="entry name" value="ENDONUCLEASE_EXONUCLEASE_PHOSPHATASE DOMAIN-CONTAINING PROTEIN"/>
    <property type="match status" value="1"/>
</dbReference>
<organism evidence="1 2">
    <name type="scientific">Merluccius polli</name>
    <name type="common">Benguela hake</name>
    <name type="synonym">Merluccius cadenati</name>
    <dbReference type="NCBI Taxonomy" id="89951"/>
    <lineage>
        <taxon>Eukaryota</taxon>
        <taxon>Metazoa</taxon>
        <taxon>Chordata</taxon>
        <taxon>Craniata</taxon>
        <taxon>Vertebrata</taxon>
        <taxon>Euteleostomi</taxon>
        <taxon>Actinopterygii</taxon>
        <taxon>Neopterygii</taxon>
        <taxon>Teleostei</taxon>
        <taxon>Neoteleostei</taxon>
        <taxon>Acanthomorphata</taxon>
        <taxon>Zeiogadaria</taxon>
        <taxon>Gadariae</taxon>
        <taxon>Gadiformes</taxon>
        <taxon>Gadoidei</taxon>
        <taxon>Merlucciidae</taxon>
        <taxon>Merluccius</taxon>
    </lineage>
</organism>
<name>A0AA47MXW2_MERPO</name>
<keyword evidence="2" id="KW-1185">Reference proteome</keyword>
<dbReference type="Proteomes" id="UP001174136">
    <property type="component" value="Unassembled WGS sequence"/>
</dbReference>
<dbReference type="AlphaFoldDB" id="A0AA47MXW2"/>
<dbReference type="EMBL" id="JAOPHQ010002002">
    <property type="protein sequence ID" value="KAK0148708.1"/>
    <property type="molecule type" value="Genomic_DNA"/>
</dbReference>
<protein>
    <recommendedName>
        <fullName evidence="3">Endonuclease/exonuclease/phosphatase domain-containing protein</fullName>
    </recommendedName>
</protein>
<sequence>MTGNKRMVKLVRNKKGKSANLLSIACQPRNIPVSPAISTRLALLNIRSLVNKSLLVNDVIMTYDLDFLLLSETWLTECSCCAILNEAAPTNFSFMNKCRTGKKGRGVAAIFKSVFQCKDITLSDFSSFEYLCFLLKDLLRYSGKFIDEFAELLSVICTDYNFFIITGDFNIHVDNNMDSNAKELSALLDTFGLLQHVKGPTHTRGHTLDDHFKCSVNSVSVKRRYINENTSAKFMEAIAMSPTVSAESVDELLDKFNWKISNVMDAVAPIKTKTTLIRKKTPWRNTMIVKALKTECRKAECKWRKTKLQIHHDLYKISLCNFNYELLKARQRHFSEIINKNINNTRTLFAMVDKLTNPPKQINSSRR</sequence>
<comment type="caution">
    <text evidence="1">The sequence shown here is derived from an EMBL/GenBank/DDBJ whole genome shotgun (WGS) entry which is preliminary data.</text>
</comment>
<reference evidence="1" key="1">
    <citation type="journal article" date="2023" name="Front. Mar. Sci.">
        <title>A new Merluccius polli reference genome to investigate the effects of global change in West African waters.</title>
        <authorList>
            <person name="Mateo J.L."/>
            <person name="Blanco-Fernandez C."/>
            <person name="Garcia-Vazquez E."/>
            <person name="Machado-Schiaffino G."/>
        </authorList>
    </citation>
    <scope>NUCLEOTIDE SEQUENCE</scope>
    <source>
        <strain evidence="1">C29</strain>
        <tissue evidence="1">Fin</tissue>
    </source>
</reference>